<evidence type="ECO:0000256" key="5">
    <source>
        <dbReference type="ARBA" id="ARBA00023069"/>
    </source>
</evidence>
<comment type="subcellular location">
    <subcellularLocation>
        <location evidence="8">Cell projection</location>
        <location evidence="8">Kinocilium</location>
    </subcellularLocation>
    <subcellularLocation>
        <location evidence="1">Cytoplasm</location>
        <location evidence="1">Cytoskeleton</location>
        <location evidence="1">Flagellum axoneme</location>
    </subcellularLocation>
</comment>
<evidence type="ECO:0000256" key="11">
    <source>
        <dbReference type="SAM" id="MobiDB-lite"/>
    </source>
</evidence>
<dbReference type="PANTHER" id="PTHR22069:SF0">
    <property type="entry name" value="RADIAL SPOKE HEAD PROTEIN 9 HOMOLOG"/>
    <property type="match status" value="1"/>
</dbReference>
<proteinExistence type="inferred from homology"/>
<keyword evidence="5" id="KW-0969">Cilium</keyword>
<keyword evidence="6" id="KW-0206">Cytoskeleton</keyword>
<dbReference type="EMBL" id="CAXDID020000025">
    <property type="protein sequence ID" value="CAL5990667.1"/>
    <property type="molecule type" value="Genomic_DNA"/>
</dbReference>
<evidence type="ECO:0000256" key="4">
    <source>
        <dbReference type="ARBA" id="ARBA00022846"/>
    </source>
</evidence>
<comment type="caution">
    <text evidence="12">The sequence shown here is derived from an EMBL/GenBank/DDBJ whole genome shotgun (WGS) entry which is preliminary data.</text>
</comment>
<comment type="similarity">
    <text evidence="9">Belongs to the flagellar radial spoke RSP9 family.</text>
</comment>
<protein>
    <recommendedName>
        <fullName evidence="10">Radial spoke head protein 9 homolog</fullName>
    </recommendedName>
</protein>
<sequence>MQLDFAIQSKRLQSLGVVLSPEEMTVINAAIPAVRVEFDLIEATYFARIQTLKRPYHILLGKNERGDELFYCSADMTAWSLLPALDQEEIQELQRLGFGIASRVPLFGKLDKLLPKEDAAEEEEEKPDEEEEPKEEDGEEPKEKVAKVIKEKPRKFKLLESHRLSQIIQNVHKQMQIVLLDAFCKQSGKQVLNTQFRGLQRPNLSNLALLKDYEKYLNGTIQQNEIKTLQDEPNSNYYTGQFDVLNGCLVVRNFYYKGLIYYIYANALVWGSFYDGDGIAW</sequence>
<keyword evidence="14" id="KW-1185">Reference proteome</keyword>
<evidence type="ECO:0000256" key="8">
    <source>
        <dbReference type="ARBA" id="ARBA00037822"/>
    </source>
</evidence>
<keyword evidence="7" id="KW-0966">Cell projection</keyword>
<dbReference type="GO" id="GO:0035082">
    <property type="term" value="P:axoneme assembly"/>
    <property type="evidence" value="ECO:0007669"/>
    <property type="project" value="InterPro"/>
</dbReference>
<dbReference type="InterPro" id="IPR055316">
    <property type="entry name" value="RSP9"/>
</dbReference>
<dbReference type="GO" id="GO:0005930">
    <property type="term" value="C:axoneme"/>
    <property type="evidence" value="ECO:0007669"/>
    <property type="project" value="TreeGrafter"/>
</dbReference>
<accession>A0AA86PMV9</accession>
<evidence type="ECO:0000256" key="2">
    <source>
        <dbReference type="ARBA" id="ARBA00022490"/>
    </source>
</evidence>
<evidence type="ECO:0000313" key="13">
    <source>
        <dbReference type="EMBL" id="CAL5990667.1"/>
    </source>
</evidence>
<evidence type="ECO:0000313" key="12">
    <source>
        <dbReference type="EMBL" id="CAI9938360.1"/>
    </source>
</evidence>
<dbReference type="GO" id="GO:0044458">
    <property type="term" value="P:motile cilium assembly"/>
    <property type="evidence" value="ECO:0007669"/>
    <property type="project" value="TreeGrafter"/>
</dbReference>
<keyword evidence="4" id="KW-0282">Flagellum</keyword>
<dbReference type="PANTHER" id="PTHR22069">
    <property type="entry name" value="MITOCHONDRIAL RIBOSOMAL PROTEIN S18"/>
    <property type="match status" value="1"/>
</dbReference>
<keyword evidence="2" id="KW-0963">Cytoplasm</keyword>
<evidence type="ECO:0000256" key="6">
    <source>
        <dbReference type="ARBA" id="ARBA00023212"/>
    </source>
</evidence>
<feature type="region of interest" description="Disordered" evidence="11">
    <location>
        <begin position="117"/>
        <end position="146"/>
    </location>
</feature>
<dbReference type="Proteomes" id="UP001642409">
    <property type="component" value="Unassembled WGS sequence"/>
</dbReference>
<dbReference type="AlphaFoldDB" id="A0AA86PMV9"/>
<name>A0AA86PMV9_9EUKA</name>
<evidence type="ECO:0000256" key="1">
    <source>
        <dbReference type="ARBA" id="ARBA00004611"/>
    </source>
</evidence>
<organism evidence="12">
    <name type="scientific">Hexamita inflata</name>
    <dbReference type="NCBI Taxonomy" id="28002"/>
    <lineage>
        <taxon>Eukaryota</taxon>
        <taxon>Metamonada</taxon>
        <taxon>Diplomonadida</taxon>
        <taxon>Hexamitidae</taxon>
        <taxon>Hexamitinae</taxon>
        <taxon>Hexamita</taxon>
    </lineage>
</organism>
<dbReference type="GO" id="GO:0060294">
    <property type="term" value="P:cilium movement involved in cell motility"/>
    <property type="evidence" value="ECO:0007669"/>
    <property type="project" value="TreeGrafter"/>
</dbReference>
<evidence type="ECO:0000256" key="9">
    <source>
        <dbReference type="ARBA" id="ARBA00038319"/>
    </source>
</evidence>
<evidence type="ECO:0000313" key="14">
    <source>
        <dbReference type="Proteomes" id="UP001642409"/>
    </source>
</evidence>
<reference evidence="13 14" key="2">
    <citation type="submission" date="2024-07" db="EMBL/GenBank/DDBJ databases">
        <authorList>
            <person name="Akdeniz Z."/>
        </authorList>
    </citation>
    <scope>NUCLEOTIDE SEQUENCE [LARGE SCALE GENOMIC DNA]</scope>
</reference>
<feature type="compositionally biased region" description="Acidic residues" evidence="11">
    <location>
        <begin position="119"/>
        <end position="140"/>
    </location>
</feature>
<reference evidence="12" key="1">
    <citation type="submission" date="2023-06" db="EMBL/GenBank/DDBJ databases">
        <authorList>
            <person name="Kurt Z."/>
        </authorList>
    </citation>
    <scope>NUCLEOTIDE SEQUENCE</scope>
</reference>
<keyword evidence="3" id="KW-0970">Cilium biogenesis/degradation</keyword>
<evidence type="ECO:0000256" key="3">
    <source>
        <dbReference type="ARBA" id="ARBA00022794"/>
    </source>
</evidence>
<dbReference type="EMBL" id="CATOUU010000654">
    <property type="protein sequence ID" value="CAI9938360.1"/>
    <property type="molecule type" value="Genomic_DNA"/>
</dbReference>
<gene>
    <name evidence="13" type="ORF">HINF_LOCUS11499</name>
    <name evidence="12" type="ORF">HINF_LOCUS26005</name>
</gene>
<evidence type="ECO:0000256" key="10">
    <source>
        <dbReference type="ARBA" id="ARBA00041080"/>
    </source>
</evidence>
<evidence type="ECO:0000256" key="7">
    <source>
        <dbReference type="ARBA" id="ARBA00023273"/>
    </source>
</evidence>